<sequence>MRKTDERIAIEELMAREWRRAPDWPSAKVSEAAIAPVDASDDAVPAMRAARLPLARVVLVTCASAKRVRQAHCPR</sequence>
<comment type="caution">
    <text evidence="1">The sequence shown here is derived from an EMBL/GenBank/DDBJ whole genome shotgun (WGS) entry which is preliminary data.</text>
</comment>
<dbReference type="RefSeq" id="WP_160382566.1">
    <property type="nucleotide sequence ID" value="NZ_WNXQ01000004.1"/>
</dbReference>
<organism evidence="1 2">
    <name type="scientific">Pseudooceanicola pacificus</name>
    <dbReference type="NCBI Taxonomy" id="2676438"/>
    <lineage>
        <taxon>Bacteria</taxon>
        <taxon>Pseudomonadati</taxon>
        <taxon>Pseudomonadota</taxon>
        <taxon>Alphaproteobacteria</taxon>
        <taxon>Rhodobacterales</taxon>
        <taxon>Paracoccaceae</taxon>
        <taxon>Pseudooceanicola</taxon>
    </lineage>
</organism>
<keyword evidence="2" id="KW-1185">Reference proteome</keyword>
<evidence type="ECO:0000313" key="1">
    <source>
        <dbReference type="EMBL" id="MWB78307.1"/>
    </source>
</evidence>
<dbReference type="Proteomes" id="UP000443843">
    <property type="component" value="Unassembled WGS sequence"/>
</dbReference>
<evidence type="ECO:0000313" key="2">
    <source>
        <dbReference type="Proteomes" id="UP000443843"/>
    </source>
</evidence>
<name>A0A844W3D2_9RHOB</name>
<protein>
    <submittedName>
        <fullName evidence="1">Uncharacterized protein</fullName>
    </submittedName>
</protein>
<reference evidence="1 2" key="1">
    <citation type="submission" date="2019-11" db="EMBL/GenBank/DDBJ databases">
        <title>Pseudooceanicola pacifica sp. nov., isolated from deep-sea sediment of the Pacific Ocean.</title>
        <authorList>
            <person name="Lyu L."/>
        </authorList>
    </citation>
    <scope>NUCLEOTIDE SEQUENCE [LARGE SCALE GENOMIC DNA]</scope>
    <source>
        <strain evidence="1 2">216_PA32_1</strain>
    </source>
</reference>
<gene>
    <name evidence="1" type="ORF">GLS40_09745</name>
</gene>
<proteinExistence type="predicted"/>
<dbReference type="EMBL" id="WNXQ01000004">
    <property type="protein sequence ID" value="MWB78307.1"/>
    <property type="molecule type" value="Genomic_DNA"/>
</dbReference>
<dbReference type="AlphaFoldDB" id="A0A844W3D2"/>
<accession>A0A844W3D2</accession>